<dbReference type="InterPro" id="IPR013083">
    <property type="entry name" value="Znf_RING/FYVE/PHD"/>
</dbReference>
<dbReference type="GO" id="GO:0008270">
    <property type="term" value="F:zinc ion binding"/>
    <property type="evidence" value="ECO:0007669"/>
    <property type="project" value="UniProtKB-KW"/>
</dbReference>
<dbReference type="Pfam" id="PF13920">
    <property type="entry name" value="zf-C3HC4_3"/>
    <property type="match status" value="1"/>
</dbReference>
<proteinExistence type="predicted"/>
<keyword evidence="3 4" id="KW-0862">Zinc</keyword>
<evidence type="ECO:0000313" key="8">
    <source>
        <dbReference type="Proteomes" id="UP000887575"/>
    </source>
</evidence>
<evidence type="ECO:0000256" key="3">
    <source>
        <dbReference type="ARBA" id="ARBA00022833"/>
    </source>
</evidence>
<accession>A0AAF3FAD9</accession>
<dbReference type="SMART" id="SM00356">
    <property type="entry name" value="ZnF_C3H1"/>
    <property type="match status" value="1"/>
</dbReference>
<protein>
    <submittedName>
        <fullName evidence="9">Uncharacterized protein</fullName>
    </submittedName>
</protein>
<feature type="compositionally biased region" description="Basic and acidic residues" evidence="5">
    <location>
        <begin position="27"/>
        <end position="40"/>
    </location>
</feature>
<feature type="compositionally biased region" description="Acidic residues" evidence="5">
    <location>
        <begin position="404"/>
        <end position="416"/>
    </location>
</feature>
<dbReference type="InterPro" id="IPR036855">
    <property type="entry name" value="Znf_CCCH_sf"/>
</dbReference>
<name>A0AAF3FAD9_9BILA</name>
<dbReference type="CDD" id="cd16539">
    <property type="entry name" value="RING-HC_RNF113A_B"/>
    <property type="match status" value="1"/>
</dbReference>
<feature type="compositionally biased region" description="Acidic residues" evidence="5">
    <location>
        <begin position="345"/>
        <end position="377"/>
    </location>
</feature>
<keyword evidence="1 4" id="KW-0479">Metal-binding</keyword>
<dbReference type="PROSITE" id="PS00518">
    <property type="entry name" value="ZF_RING_1"/>
    <property type="match status" value="1"/>
</dbReference>
<dbReference type="Gene3D" id="4.10.1000.10">
    <property type="entry name" value="Zinc finger, CCCH-type"/>
    <property type="match status" value="1"/>
</dbReference>
<organism evidence="8 9">
    <name type="scientific">Mesorhabditis belari</name>
    <dbReference type="NCBI Taxonomy" id="2138241"/>
    <lineage>
        <taxon>Eukaryota</taxon>
        <taxon>Metazoa</taxon>
        <taxon>Ecdysozoa</taxon>
        <taxon>Nematoda</taxon>
        <taxon>Chromadorea</taxon>
        <taxon>Rhabditida</taxon>
        <taxon>Rhabditina</taxon>
        <taxon>Rhabditomorpha</taxon>
        <taxon>Rhabditoidea</taxon>
        <taxon>Rhabditidae</taxon>
        <taxon>Mesorhabditinae</taxon>
        <taxon>Mesorhabditis</taxon>
    </lineage>
</organism>
<evidence type="ECO:0000259" key="6">
    <source>
        <dbReference type="PROSITE" id="PS50089"/>
    </source>
</evidence>
<evidence type="ECO:0000259" key="7">
    <source>
        <dbReference type="PROSITE" id="PS50103"/>
    </source>
</evidence>
<reference evidence="9" key="1">
    <citation type="submission" date="2024-02" db="UniProtKB">
        <authorList>
            <consortium name="WormBaseParasite"/>
        </authorList>
    </citation>
    <scope>IDENTIFICATION</scope>
</reference>
<dbReference type="WBParaSite" id="MBELARI_LOCUS3891">
    <property type="protein sequence ID" value="MBELARI_LOCUS3891"/>
    <property type="gene ID" value="MBELARI_LOCUS3891"/>
</dbReference>
<dbReference type="Gene3D" id="3.30.40.10">
    <property type="entry name" value="Zinc/RING finger domain, C3HC4 (zinc finger)"/>
    <property type="match status" value="1"/>
</dbReference>
<dbReference type="PROSITE" id="PS50103">
    <property type="entry name" value="ZF_C3H1"/>
    <property type="match status" value="1"/>
</dbReference>
<dbReference type="InterPro" id="IPR017907">
    <property type="entry name" value="Znf_RING_CS"/>
</dbReference>
<dbReference type="InterPro" id="IPR000571">
    <property type="entry name" value="Znf_CCCH"/>
</dbReference>
<dbReference type="GO" id="GO:0005684">
    <property type="term" value="C:U2-type spliceosomal complex"/>
    <property type="evidence" value="ECO:0007669"/>
    <property type="project" value="TreeGrafter"/>
</dbReference>
<keyword evidence="8" id="KW-1185">Reference proteome</keyword>
<dbReference type="SUPFAM" id="SSF57850">
    <property type="entry name" value="RING/U-box"/>
    <property type="match status" value="1"/>
</dbReference>
<dbReference type="PROSITE" id="PS50089">
    <property type="entry name" value="ZF_RING_2"/>
    <property type="match status" value="1"/>
</dbReference>
<sequence length="416" mass="46735">MSSGEEGSKPVVCTFRKAGKKRAQTRQRAEEPKREDSDRSNDEDESVREIAAAKKRRQNPMIQSTKREKSKTARKVDASSSDDSEGGGVLPDLAFKSTGETLPMGPKDMGATATLEIDTDIANDAQSQFERVQKQLDEGLTKDGKTIYKGAAMYGARKAEDTIKGSASSGLNRIGPIRAPQFVRQTVLWDYKPDLCKDYKETGYCTFGDSCKFMHDRTDYKHGWEIDRDYEASLKQKKEEENYEISSEEEDNLPDECQICREPFVSPVVTKCKHYFCEGCAIEAFKKSKKCYVCNENFGGVFNPARDIMAKMAEAKPSSSKAGAKVNEKGDEEQEDQESSGPESEAGEELIEDTPMELLPDEPDDGEDEKEPEEGLQYDDRFEPDWDDRPKKKKVEEETPKVDDDQEASTDDGEEK</sequence>
<evidence type="ECO:0000256" key="5">
    <source>
        <dbReference type="SAM" id="MobiDB-lite"/>
    </source>
</evidence>
<feature type="region of interest" description="Disordered" evidence="5">
    <location>
        <begin position="313"/>
        <end position="416"/>
    </location>
</feature>
<feature type="zinc finger region" description="C3H1-type" evidence="4">
    <location>
        <begin position="190"/>
        <end position="218"/>
    </location>
</feature>
<feature type="region of interest" description="Disordered" evidence="5">
    <location>
        <begin position="1"/>
        <end position="105"/>
    </location>
</feature>
<evidence type="ECO:0000256" key="2">
    <source>
        <dbReference type="ARBA" id="ARBA00022771"/>
    </source>
</evidence>
<evidence type="ECO:0000256" key="1">
    <source>
        <dbReference type="ARBA" id="ARBA00022723"/>
    </source>
</evidence>
<evidence type="ECO:0000313" key="9">
    <source>
        <dbReference type="WBParaSite" id="MBELARI_LOCUS3891"/>
    </source>
</evidence>
<dbReference type="SMART" id="SM00184">
    <property type="entry name" value="RING"/>
    <property type="match status" value="1"/>
</dbReference>
<feature type="compositionally biased region" description="Basic and acidic residues" evidence="5">
    <location>
        <begin position="65"/>
        <end position="77"/>
    </location>
</feature>
<keyword evidence="2 4" id="KW-0863">Zinc-finger</keyword>
<dbReference type="Proteomes" id="UP000887575">
    <property type="component" value="Unassembled WGS sequence"/>
</dbReference>
<dbReference type="Pfam" id="PF00642">
    <property type="entry name" value="zf-CCCH"/>
    <property type="match status" value="1"/>
</dbReference>
<dbReference type="FunFam" id="3.30.40.10:FF:000045">
    <property type="entry name" value="RING finger protein 113A"/>
    <property type="match status" value="1"/>
</dbReference>
<dbReference type="PANTHER" id="PTHR12930">
    <property type="entry name" value="ZINC FINGER PROTEIN 183"/>
    <property type="match status" value="1"/>
</dbReference>
<feature type="compositionally biased region" description="Basic and acidic residues" evidence="5">
    <location>
        <begin position="378"/>
        <end position="403"/>
    </location>
</feature>
<dbReference type="InterPro" id="IPR001841">
    <property type="entry name" value="Znf_RING"/>
</dbReference>
<dbReference type="InterPro" id="IPR039971">
    <property type="entry name" value="CWC24-like"/>
</dbReference>
<feature type="domain" description="RING-type" evidence="6">
    <location>
        <begin position="257"/>
        <end position="295"/>
    </location>
</feature>
<dbReference type="SUPFAM" id="SSF90229">
    <property type="entry name" value="CCCH zinc finger"/>
    <property type="match status" value="1"/>
</dbReference>
<dbReference type="GO" id="GO:0034247">
    <property type="term" value="P:snoRNA splicing"/>
    <property type="evidence" value="ECO:0007669"/>
    <property type="project" value="TreeGrafter"/>
</dbReference>
<feature type="domain" description="C3H1-type" evidence="7">
    <location>
        <begin position="190"/>
        <end position="218"/>
    </location>
</feature>
<evidence type="ECO:0000256" key="4">
    <source>
        <dbReference type="PROSITE-ProRule" id="PRU00723"/>
    </source>
</evidence>
<dbReference type="PANTHER" id="PTHR12930:SF0">
    <property type="entry name" value="RING FINGER PROTEIN 113B"/>
    <property type="match status" value="1"/>
</dbReference>
<dbReference type="AlphaFoldDB" id="A0AAF3FAD9"/>